<dbReference type="STRING" id="1129794.C427_4738"/>
<dbReference type="RefSeq" id="WP_007642414.1">
    <property type="nucleotide sequence ID" value="NC_020514.1"/>
</dbReference>
<dbReference type="REBASE" id="213087">
    <property type="entry name" value="Pps170DptGP"/>
</dbReference>
<dbReference type="EMBL" id="CP003837">
    <property type="protein sequence ID" value="AGH46837.1"/>
    <property type="molecule type" value="Genomic_DNA"/>
</dbReference>
<name>K6ZVH6_9ALTE</name>
<organism evidence="1 2">
    <name type="scientific">Paraglaciecola psychrophila 170</name>
    <dbReference type="NCBI Taxonomy" id="1129794"/>
    <lineage>
        <taxon>Bacteria</taxon>
        <taxon>Pseudomonadati</taxon>
        <taxon>Pseudomonadota</taxon>
        <taxon>Gammaproteobacteria</taxon>
        <taxon>Alteromonadales</taxon>
        <taxon>Alteromonadaceae</taxon>
        <taxon>Paraglaciecola</taxon>
    </lineage>
</organism>
<dbReference type="NCBIfam" id="TIGR03236">
    <property type="entry name" value="dnd_assoc_1"/>
    <property type="match status" value="1"/>
</dbReference>
<dbReference type="PATRIC" id="fig|1129794.4.peg.4719"/>
<dbReference type="KEGG" id="gps:C427_4738"/>
<gene>
    <name evidence="1" type="ORF">C427_4738</name>
</gene>
<dbReference type="eggNOG" id="ENOG502Z8KF">
    <property type="taxonomic scope" value="Bacteria"/>
</dbReference>
<keyword evidence="2" id="KW-1185">Reference proteome</keyword>
<evidence type="ECO:0000313" key="1">
    <source>
        <dbReference type="EMBL" id="AGH46837.1"/>
    </source>
</evidence>
<protein>
    <recommendedName>
        <fullName evidence="3">DNA phosphorothioation-dependent restriction protein DptG</fullName>
    </recommendedName>
</protein>
<sequence>MLNIKKQLVPQNNKVTAFFPINTKDRKDVFDWDCVLGHFIKYCYRKQISTDNMSEFTKACKDAFELKLDVPEFWNEIESMYFQNDELYKISPELLLFKAQKVQGNSSNKRLGDFFLNLLQDFYLKEKSKTKLNFIENEIAATFEKFTITGSTAGTVTDKSKEAAYLPFLSEQFAKDLSFLNSKPKYFLNSITDFLRLYSFLYTAQIAINLDAWQQGEPTPKKCYFIMDNEKASEERTWVKEYGYRQLARNFEKVFPYLAMSESIQEPDTLKQPLWKISDSLTDSECLEDLNIYTKNFIDNRKLNIEFQPANSSREALKNLLSLSVQQFGKSESRYDVNVNYRKAIETELCAHFIQNRGRAGRVLVFNQDYVLLLTNLAIGIDREQLRFHELILEFEARGVFFDKQSQKVLVSFYERIGNVERMSDSGDAVYVRKTV</sequence>
<dbReference type="InterPro" id="IPR017645">
    <property type="entry name" value="Dnd_assoc_1"/>
</dbReference>
<dbReference type="Proteomes" id="UP000011864">
    <property type="component" value="Chromosome"/>
</dbReference>
<accession>K6ZVH6</accession>
<dbReference type="OrthoDB" id="2590988at2"/>
<dbReference type="HOGENOM" id="CLU_046103_0_0_6"/>
<proteinExistence type="predicted"/>
<dbReference type="AlphaFoldDB" id="K6ZVH6"/>
<reference evidence="1 2" key="1">
    <citation type="journal article" date="2013" name="Genome Announc.">
        <title>Complete Genome Sequence of Glaciecola psychrophila Strain 170T.</title>
        <authorList>
            <person name="Yin J."/>
            <person name="Chen J."/>
            <person name="Liu G."/>
            <person name="Yu Y."/>
            <person name="Song L."/>
            <person name="Wang X."/>
            <person name="Qu X."/>
        </authorList>
    </citation>
    <scope>NUCLEOTIDE SEQUENCE [LARGE SCALE GENOMIC DNA]</scope>
    <source>
        <strain evidence="1 2">170</strain>
    </source>
</reference>
<evidence type="ECO:0008006" key="3">
    <source>
        <dbReference type="Google" id="ProtNLM"/>
    </source>
</evidence>
<evidence type="ECO:0000313" key="2">
    <source>
        <dbReference type="Proteomes" id="UP000011864"/>
    </source>
</evidence>